<accession>A0A382KVT3</accession>
<feature type="transmembrane region" description="Helical" evidence="1">
    <location>
        <begin position="101"/>
        <end position="121"/>
    </location>
</feature>
<dbReference type="EMBL" id="UINC01082687">
    <property type="protein sequence ID" value="SVC27685.1"/>
    <property type="molecule type" value="Genomic_DNA"/>
</dbReference>
<keyword evidence="1" id="KW-0472">Membrane</keyword>
<proteinExistence type="predicted"/>
<evidence type="ECO:0000256" key="1">
    <source>
        <dbReference type="SAM" id="Phobius"/>
    </source>
</evidence>
<name>A0A382KVT3_9ZZZZ</name>
<evidence type="ECO:0000313" key="2">
    <source>
        <dbReference type="EMBL" id="SVC27685.1"/>
    </source>
</evidence>
<dbReference type="AlphaFoldDB" id="A0A382KVT3"/>
<keyword evidence="1" id="KW-1133">Transmembrane helix</keyword>
<feature type="transmembrane region" description="Helical" evidence="1">
    <location>
        <begin position="6"/>
        <end position="26"/>
    </location>
</feature>
<dbReference type="Pfam" id="PF10825">
    <property type="entry name" value="DUF2752"/>
    <property type="match status" value="1"/>
</dbReference>
<dbReference type="InterPro" id="IPR021215">
    <property type="entry name" value="DUF2752"/>
</dbReference>
<feature type="transmembrane region" description="Helical" evidence="1">
    <location>
        <begin position="70"/>
        <end position="89"/>
    </location>
</feature>
<keyword evidence="1" id="KW-0812">Transmembrane</keyword>
<evidence type="ECO:0008006" key="3">
    <source>
        <dbReference type="Google" id="ProtNLM"/>
    </source>
</evidence>
<organism evidence="2">
    <name type="scientific">marine metagenome</name>
    <dbReference type="NCBI Taxonomy" id="408172"/>
    <lineage>
        <taxon>unclassified sequences</taxon>
        <taxon>metagenomes</taxon>
        <taxon>ecological metagenomes</taxon>
    </lineage>
</organism>
<gene>
    <name evidence="2" type="ORF">METZ01_LOCUS280539</name>
</gene>
<reference evidence="2" key="1">
    <citation type="submission" date="2018-05" db="EMBL/GenBank/DDBJ databases">
        <authorList>
            <person name="Lanie J.A."/>
            <person name="Ng W.-L."/>
            <person name="Kazmierczak K.M."/>
            <person name="Andrzejewski T.M."/>
            <person name="Davidsen T.M."/>
            <person name="Wayne K.J."/>
            <person name="Tettelin H."/>
            <person name="Glass J.I."/>
            <person name="Rusch D."/>
            <person name="Podicherti R."/>
            <person name="Tsui H.-C.T."/>
            <person name="Winkler M.E."/>
        </authorList>
    </citation>
    <scope>NUCLEOTIDE SEQUENCE</scope>
</reference>
<protein>
    <recommendedName>
        <fullName evidence="3">DUF2752 domain-containing protein</fullName>
    </recommendedName>
</protein>
<sequence length="134" mass="14655">MSHKQITIVASIALVGLCGAMALFFLDPTKYAFFPKCAFYLSTGYSCPGCGSSRALYALTHGNVFEAFRLNPGILCLLTIGVTDFGRYIRSAAQARPYHTLFANVWLVIGLVIAMLIYAVLRNLPWAPFTNLAP</sequence>